<dbReference type="AlphaFoldDB" id="A0A076N7M6"/>
<evidence type="ECO:0000256" key="1">
    <source>
        <dbReference type="SAM" id="SignalP"/>
    </source>
</evidence>
<dbReference type="HOGENOM" id="CLU_1902283_0_0_11"/>
<protein>
    <recommendedName>
        <fullName evidence="2">PASTA domain-containing protein</fullName>
    </recommendedName>
</protein>
<keyword evidence="4" id="KW-1185">Reference proteome</keyword>
<dbReference type="KEGG" id="amq:AMETH_5935"/>
<evidence type="ECO:0000259" key="2">
    <source>
        <dbReference type="PROSITE" id="PS51178"/>
    </source>
</evidence>
<proteinExistence type="predicted"/>
<sequence>MRKRSRRTWATAPGAVVLLAVVGACGTSPVSPGGETASRSAAPVSAPESAVRTSAGAAELITVPDVSGLNHQQAQDTMQAAGLYNLREVDGKGLGRMLVVDSNWVQVAQDPPAGTKVTAGTVITLTAIKYTDR</sequence>
<dbReference type="SMART" id="SM00740">
    <property type="entry name" value="PASTA"/>
    <property type="match status" value="1"/>
</dbReference>
<accession>A0A076N7M6</accession>
<feature type="signal peptide" evidence="1">
    <location>
        <begin position="1"/>
        <end position="26"/>
    </location>
</feature>
<reference evidence="3 4" key="1">
    <citation type="submission" date="2014-07" db="EMBL/GenBank/DDBJ databases">
        <title>Whole Genome Sequence of the Amycolatopsis methanolica 239.</title>
        <authorList>
            <person name="Tang B."/>
        </authorList>
    </citation>
    <scope>NUCLEOTIDE SEQUENCE [LARGE SCALE GENOMIC DNA]</scope>
    <source>
        <strain evidence="3 4">239</strain>
    </source>
</reference>
<dbReference type="Pfam" id="PF03793">
    <property type="entry name" value="PASTA"/>
    <property type="match status" value="1"/>
</dbReference>
<evidence type="ECO:0000313" key="3">
    <source>
        <dbReference type="EMBL" id="AIJ26027.1"/>
    </source>
</evidence>
<dbReference type="Proteomes" id="UP000062973">
    <property type="component" value="Chromosome"/>
</dbReference>
<feature type="chain" id="PRO_5038413379" description="PASTA domain-containing protein" evidence="1">
    <location>
        <begin position="27"/>
        <end position="133"/>
    </location>
</feature>
<dbReference type="eggNOG" id="COG2815">
    <property type="taxonomic scope" value="Bacteria"/>
</dbReference>
<dbReference type="PATRIC" id="fig|1068978.7.peg.6371"/>
<keyword evidence="1" id="KW-0732">Signal</keyword>
<dbReference type="Gene3D" id="3.30.10.20">
    <property type="match status" value="1"/>
</dbReference>
<dbReference type="STRING" id="1068978.AMETH_5935"/>
<dbReference type="InterPro" id="IPR005543">
    <property type="entry name" value="PASTA_dom"/>
</dbReference>
<evidence type="ECO:0000313" key="4">
    <source>
        <dbReference type="Proteomes" id="UP000062973"/>
    </source>
</evidence>
<dbReference type="PROSITE" id="PS51178">
    <property type="entry name" value="PASTA"/>
    <property type="match status" value="1"/>
</dbReference>
<dbReference type="PROSITE" id="PS51257">
    <property type="entry name" value="PROKAR_LIPOPROTEIN"/>
    <property type="match status" value="1"/>
</dbReference>
<organism evidence="3 4">
    <name type="scientific">Amycolatopsis methanolica 239</name>
    <dbReference type="NCBI Taxonomy" id="1068978"/>
    <lineage>
        <taxon>Bacteria</taxon>
        <taxon>Bacillati</taxon>
        <taxon>Actinomycetota</taxon>
        <taxon>Actinomycetes</taxon>
        <taxon>Pseudonocardiales</taxon>
        <taxon>Pseudonocardiaceae</taxon>
        <taxon>Amycolatopsis</taxon>
        <taxon>Amycolatopsis methanolica group</taxon>
    </lineage>
</organism>
<gene>
    <name evidence="3" type="ORF">AMETH_5935</name>
</gene>
<name>A0A076N7M6_AMYME</name>
<feature type="domain" description="PASTA" evidence="2">
    <location>
        <begin position="57"/>
        <end position="129"/>
    </location>
</feature>
<dbReference type="CDD" id="cd06577">
    <property type="entry name" value="PASTA_pknB"/>
    <property type="match status" value="1"/>
</dbReference>
<dbReference type="EMBL" id="CP009110">
    <property type="protein sequence ID" value="AIJ26027.1"/>
    <property type="molecule type" value="Genomic_DNA"/>
</dbReference>